<dbReference type="AlphaFoldDB" id="A0A0R3VVA5"/>
<evidence type="ECO:0000313" key="2">
    <source>
        <dbReference type="Proteomes" id="UP000282613"/>
    </source>
</evidence>
<evidence type="ECO:0000313" key="3">
    <source>
        <dbReference type="WBParaSite" id="TASK_0000131101-mRNA-1"/>
    </source>
</evidence>
<reference evidence="3" key="1">
    <citation type="submission" date="2017-02" db="UniProtKB">
        <authorList>
            <consortium name="WormBaseParasite"/>
        </authorList>
    </citation>
    <scope>IDENTIFICATION</scope>
</reference>
<evidence type="ECO:0000313" key="1">
    <source>
        <dbReference type="EMBL" id="VDK22847.1"/>
    </source>
</evidence>
<protein>
    <submittedName>
        <fullName evidence="3">Transposase</fullName>
    </submittedName>
</protein>
<reference evidence="1 2" key="2">
    <citation type="submission" date="2018-11" db="EMBL/GenBank/DDBJ databases">
        <authorList>
            <consortium name="Pathogen Informatics"/>
        </authorList>
    </citation>
    <scope>NUCLEOTIDE SEQUENCE [LARGE SCALE GENOMIC DNA]</scope>
</reference>
<dbReference type="EMBL" id="UYRS01000309">
    <property type="protein sequence ID" value="VDK22847.1"/>
    <property type="molecule type" value="Genomic_DNA"/>
</dbReference>
<dbReference type="WBParaSite" id="TASK_0000131101-mRNA-1">
    <property type="protein sequence ID" value="TASK_0000131101-mRNA-1"/>
    <property type="gene ID" value="TASK_0000131101"/>
</dbReference>
<dbReference type="Proteomes" id="UP000282613">
    <property type="component" value="Unassembled WGS sequence"/>
</dbReference>
<proteinExistence type="predicted"/>
<accession>A0A0R3VVA5</accession>
<name>A0A0R3VVA5_TAEAS</name>
<organism evidence="3">
    <name type="scientific">Taenia asiatica</name>
    <name type="common">Asian tapeworm</name>
    <dbReference type="NCBI Taxonomy" id="60517"/>
    <lineage>
        <taxon>Eukaryota</taxon>
        <taxon>Metazoa</taxon>
        <taxon>Spiralia</taxon>
        <taxon>Lophotrochozoa</taxon>
        <taxon>Platyhelminthes</taxon>
        <taxon>Cestoda</taxon>
        <taxon>Eucestoda</taxon>
        <taxon>Cyclophyllidea</taxon>
        <taxon>Taeniidae</taxon>
        <taxon>Taenia</taxon>
    </lineage>
</organism>
<gene>
    <name evidence="1" type="ORF">TASK_LOCUS1312</name>
</gene>
<keyword evidence="2" id="KW-1185">Reference proteome</keyword>
<sequence>MGKLVFSLDGWFFELKEKVKVEIEKTVEKNRNRKPYYQKKVHFATSREKKLQSDGTERHVTLPIRLKSSKCLLGFSSRLNRNPLDWKAVLGQ</sequence>